<dbReference type="Proteomes" id="UP000309215">
    <property type="component" value="Unassembled WGS sequence"/>
</dbReference>
<organism evidence="4 5">
    <name type="scientific">Polyangium fumosum</name>
    <dbReference type="NCBI Taxonomy" id="889272"/>
    <lineage>
        <taxon>Bacteria</taxon>
        <taxon>Pseudomonadati</taxon>
        <taxon>Myxococcota</taxon>
        <taxon>Polyangia</taxon>
        <taxon>Polyangiales</taxon>
        <taxon>Polyangiaceae</taxon>
        <taxon>Polyangium</taxon>
    </lineage>
</organism>
<name>A0A4U1J860_9BACT</name>
<feature type="compositionally biased region" description="Basic and acidic residues" evidence="2">
    <location>
        <begin position="516"/>
        <end position="529"/>
    </location>
</feature>
<dbReference type="SUPFAM" id="SSF141571">
    <property type="entry name" value="Pentapeptide repeat-like"/>
    <property type="match status" value="2"/>
</dbReference>
<evidence type="ECO:0000256" key="1">
    <source>
        <dbReference type="ARBA" id="ARBA00022737"/>
    </source>
</evidence>
<keyword evidence="1" id="KW-0677">Repeat</keyword>
<dbReference type="Gene3D" id="2.160.20.80">
    <property type="entry name" value="E3 ubiquitin-protein ligase SopA"/>
    <property type="match status" value="2"/>
</dbReference>
<dbReference type="InterPro" id="IPR018683">
    <property type="entry name" value="DUF2169"/>
</dbReference>
<keyword evidence="5" id="KW-1185">Reference proteome</keyword>
<dbReference type="RefSeq" id="WP_136931689.1">
    <property type="nucleotide sequence ID" value="NZ_SSMQ01000028.1"/>
</dbReference>
<feature type="domain" description="DUF2169" evidence="3">
    <location>
        <begin position="24"/>
        <end position="302"/>
    </location>
</feature>
<dbReference type="AlphaFoldDB" id="A0A4U1J860"/>
<comment type="caution">
    <text evidence="4">The sequence shown here is derived from an EMBL/GenBank/DDBJ whole genome shotgun (WGS) entry which is preliminary data.</text>
</comment>
<evidence type="ECO:0000256" key="2">
    <source>
        <dbReference type="SAM" id="MobiDB-lite"/>
    </source>
</evidence>
<proteinExistence type="predicted"/>
<dbReference type="OrthoDB" id="447416at2"/>
<dbReference type="Pfam" id="PF00805">
    <property type="entry name" value="Pentapeptide"/>
    <property type="match status" value="4"/>
</dbReference>
<dbReference type="InterPro" id="IPR001646">
    <property type="entry name" value="5peptide_repeat"/>
</dbReference>
<sequence>MLRKNLTPFLVGTKLTSRRPPQPEMTVVVRATYAVGPGGALTVVEETIDQRFLSGETFVDGDDDRTGESLFASDFADFKLNAEVFFKGHCHAAGGVPLTECLVRFAVGAWSKTLRVVGRRAWSDKLPGAVPSAPLGFTKMPLTWANAFGGPGFPDNPVGKGLGDELPSVEYPDVPVRNRGDRPIPAGFGPVSPFWPTRAGKLGKDYGKTWQDKRSPFYAEDFDWTHFHAAPPDQQLPGYLRGDEELLFQNLSATEPTLRTRLPGTRVRAFVHDDAGRFREVPMSLDTLLADLDRNVLELTFRGVVEVREHDFEDIRTMLVVQEQFGTKPLPEAHYRDILLAFEKDPVGLAAAMPPDFADVIARAEAERRGELPPLRADLDPVSAKLDQKLGAFGAGMVAEVGKSIAGAREKTKEHRDIEPELAKAAQSLDDAPPSMTIRKPGVLPPLGLRKSMRGMLEEATRIRKSLSDKEISADERAKIEKKIVELEAVPHDPRWKEMDPAYSPPTGPVSTDEPGPGRDLSEQDLTGRDLRGLDLRGANLEGAILTRADLSGADLSGANLRDAVLFKTNLEGARLVSADLRRANLARVRAKHADFTRAFLETAFFEDGDLEGATLAHASGPYVVFTRTNLVAARAEGADFERADFTEAILDGASFERASLVSALLSRVRGRKARLTGARIGGASFHDAHLVLASLADTSGEKVLLEGANLEDADLSHADLPGSHFTRVSATAASFVRANLPGSRFYKAKFDGVDATQANFFQADFSRALVSRTKFVKANLYESNFTAAQGKDADFNGANLKQSTLERGA</sequence>
<dbReference type="EMBL" id="SSMQ01000028">
    <property type="protein sequence ID" value="TKD03568.1"/>
    <property type="molecule type" value="Genomic_DNA"/>
</dbReference>
<evidence type="ECO:0000313" key="4">
    <source>
        <dbReference type="EMBL" id="TKD03568.1"/>
    </source>
</evidence>
<accession>A0A4U1J860</accession>
<evidence type="ECO:0000313" key="5">
    <source>
        <dbReference type="Proteomes" id="UP000309215"/>
    </source>
</evidence>
<reference evidence="4 5" key="1">
    <citation type="submission" date="2019-04" db="EMBL/GenBank/DDBJ databases">
        <authorList>
            <person name="Li Y."/>
            <person name="Wang J."/>
        </authorList>
    </citation>
    <scope>NUCLEOTIDE SEQUENCE [LARGE SCALE GENOMIC DNA]</scope>
    <source>
        <strain evidence="4 5">DSM 14668</strain>
    </source>
</reference>
<dbReference type="PANTHER" id="PTHR47485">
    <property type="entry name" value="THYLAKOID LUMENAL 17.4 KDA PROTEIN, CHLOROPLASTIC"/>
    <property type="match status" value="1"/>
</dbReference>
<dbReference type="Pfam" id="PF09937">
    <property type="entry name" value="DUF2169"/>
    <property type="match status" value="1"/>
</dbReference>
<dbReference type="PANTHER" id="PTHR47485:SF1">
    <property type="entry name" value="THYLAKOID LUMENAL 17.4 KDA PROTEIN, CHLOROPLASTIC"/>
    <property type="match status" value="1"/>
</dbReference>
<feature type="region of interest" description="Disordered" evidence="2">
    <location>
        <begin position="493"/>
        <end position="529"/>
    </location>
</feature>
<evidence type="ECO:0000259" key="3">
    <source>
        <dbReference type="Pfam" id="PF09937"/>
    </source>
</evidence>
<protein>
    <submittedName>
        <fullName evidence="4">Pentapeptide repeat-containing protein</fullName>
    </submittedName>
</protein>
<gene>
    <name evidence="4" type="ORF">E8A74_25550</name>
</gene>